<dbReference type="GO" id="GO:0005737">
    <property type="term" value="C:cytoplasm"/>
    <property type="evidence" value="ECO:0007669"/>
    <property type="project" value="TreeGrafter"/>
</dbReference>
<dbReference type="AlphaFoldDB" id="A0A226DFQ2"/>
<evidence type="ECO:0000256" key="3">
    <source>
        <dbReference type="RuleBase" id="RU003616"/>
    </source>
</evidence>
<keyword evidence="1" id="KW-0346">Stress response</keyword>
<dbReference type="InterPro" id="IPR008978">
    <property type="entry name" value="HSP20-like_chaperone"/>
</dbReference>
<dbReference type="GO" id="GO:0051082">
    <property type="term" value="F:unfolded protein binding"/>
    <property type="evidence" value="ECO:0007669"/>
    <property type="project" value="TreeGrafter"/>
</dbReference>
<evidence type="ECO:0000256" key="2">
    <source>
        <dbReference type="PROSITE-ProRule" id="PRU00285"/>
    </source>
</evidence>
<proteinExistence type="inferred from homology"/>
<name>A0A226DFQ2_FOLCA</name>
<dbReference type="CDD" id="cd06526">
    <property type="entry name" value="metazoan_ACD"/>
    <property type="match status" value="2"/>
</dbReference>
<organism evidence="5 6">
    <name type="scientific">Folsomia candida</name>
    <name type="common">Springtail</name>
    <dbReference type="NCBI Taxonomy" id="158441"/>
    <lineage>
        <taxon>Eukaryota</taxon>
        <taxon>Metazoa</taxon>
        <taxon>Ecdysozoa</taxon>
        <taxon>Arthropoda</taxon>
        <taxon>Hexapoda</taxon>
        <taxon>Collembola</taxon>
        <taxon>Entomobryomorpha</taxon>
        <taxon>Isotomoidea</taxon>
        <taxon>Isotomidae</taxon>
        <taxon>Proisotominae</taxon>
        <taxon>Folsomia</taxon>
    </lineage>
</organism>
<evidence type="ECO:0000313" key="5">
    <source>
        <dbReference type="EMBL" id="OXA43026.1"/>
    </source>
</evidence>
<dbReference type="EMBL" id="LNIX01000023">
    <property type="protein sequence ID" value="OXA43026.1"/>
    <property type="molecule type" value="Genomic_DNA"/>
</dbReference>
<dbReference type="InterPro" id="IPR001436">
    <property type="entry name" value="Alpha-crystallin/sHSP_animal"/>
</dbReference>
<gene>
    <name evidence="5" type="ORF">Fcan01_22231</name>
</gene>
<dbReference type="PANTHER" id="PTHR45640:SF13">
    <property type="entry name" value="HEAT SHOCK PROTEIN 22-RELATED"/>
    <property type="match status" value="1"/>
</dbReference>
<sequence>MAEFLNLRSEPKLAVILMPDDISVKTLNDFVIVEGHHSSNGDDVVRSFERRIQLPKNCIVDHLTSDIGCDGYLIINVPIEEKAAEGVEQEGKFYKVTHALGSFFHLPNWAQSFQLGEETSGVAVSKDKFTVTLEIGNYQPHQICVKTVDDVVIIEGCVEDEGLAGNVGGSRSGSLVKASFVRKYALPLNADRDRVQCEFRQRQDGTHSSLKVIIPRIPTRESEAVKEHNIKVV</sequence>
<dbReference type="Gene3D" id="2.60.40.790">
    <property type="match status" value="2"/>
</dbReference>
<comment type="similarity">
    <text evidence="2 3">Belongs to the small heat shock protein (HSP20) family.</text>
</comment>
<reference evidence="5 6" key="1">
    <citation type="submission" date="2015-12" db="EMBL/GenBank/DDBJ databases">
        <title>The genome of Folsomia candida.</title>
        <authorList>
            <person name="Faddeeva A."/>
            <person name="Derks M.F."/>
            <person name="Anvar Y."/>
            <person name="Smit S."/>
            <person name="Van Straalen N."/>
            <person name="Roelofs D."/>
        </authorList>
    </citation>
    <scope>NUCLEOTIDE SEQUENCE [LARGE SCALE GENOMIC DNA]</scope>
    <source>
        <strain evidence="5 6">VU population</strain>
        <tissue evidence="5">Whole body</tissue>
    </source>
</reference>
<evidence type="ECO:0000259" key="4">
    <source>
        <dbReference type="PROSITE" id="PS01031"/>
    </source>
</evidence>
<comment type="caution">
    <text evidence="5">The sequence shown here is derived from an EMBL/GenBank/DDBJ whole genome shotgun (WGS) entry which is preliminary data.</text>
</comment>
<dbReference type="SUPFAM" id="SSF49764">
    <property type="entry name" value="HSP20-like chaperones"/>
    <property type="match status" value="2"/>
</dbReference>
<dbReference type="OrthoDB" id="5979594at2759"/>
<dbReference type="Proteomes" id="UP000198287">
    <property type="component" value="Unassembled WGS sequence"/>
</dbReference>
<dbReference type="GO" id="GO:0005634">
    <property type="term" value="C:nucleus"/>
    <property type="evidence" value="ECO:0007669"/>
    <property type="project" value="TreeGrafter"/>
</dbReference>
<accession>A0A226DFQ2</accession>
<feature type="domain" description="SHSP" evidence="4">
    <location>
        <begin position="1"/>
        <end position="99"/>
    </location>
</feature>
<dbReference type="PANTHER" id="PTHR45640">
    <property type="entry name" value="HEAT SHOCK PROTEIN HSP-12.2-RELATED"/>
    <property type="match status" value="1"/>
</dbReference>
<evidence type="ECO:0000313" key="6">
    <source>
        <dbReference type="Proteomes" id="UP000198287"/>
    </source>
</evidence>
<dbReference type="InterPro" id="IPR002068">
    <property type="entry name" value="A-crystallin/Hsp20_dom"/>
</dbReference>
<dbReference type="PROSITE" id="PS01031">
    <property type="entry name" value="SHSP"/>
    <property type="match status" value="1"/>
</dbReference>
<keyword evidence="6" id="KW-1185">Reference proteome</keyword>
<dbReference type="GO" id="GO:0009408">
    <property type="term" value="P:response to heat"/>
    <property type="evidence" value="ECO:0007669"/>
    <property type="project" value="TreeGrafter"/>
</dbReference>
<evidence type="ECO:0000256" key="1">
    <source>
        <dbReference type="ARBA" id="ARBA00023016"/>
    </source>
</evidence>
<dbReference type="GO" id="GO:0042026">
    <property type="term" value="P:protein refolding"/>
    <property type="evidence" value="ECO:0007669"/>
    <property type="project" value="TreeGrafter"/>
</dbReference>
<protein>
    <submittedName>
        <fullName evidence="5">Protein lethal(2)essential for life</fullName>
    </submittedName>
</protein>
<dbReference type="Pfam" id="PF00011">
    <property type="entry name" value="HSP20"/>
    <property type="match status" value="2"/>
</dbReference>